<evidence type="ECO:0000259" key="12">
    <source>
        <dbReference type="Pfam" id="PF03460"/>
    </source>
</evidence>
<dbReference type="SUPFAM" id="SSF56014">
    <property type="entry name" value="Nitrite and sulphite reductase 4Fe-4S domain-like"/>
    <property type="match status" value="2"/>
</dbReference>
<evidence type="ECO:0000256" key="10">
    <source>
        <dbReference type="SAM" id="MobiDB-lite"/>
    </source>
</evidence>
<dbReference type="InterPro" id="IPR005117">
    <property type="entry name" value="NiRdtase/SiRdtase_haem-b_fer"/>
</dbReference>
<feature type="domain" description="Nitrite/Sulfite reductase ferredoxin-like" evidence="12">
    <location>
        <begin position="105"/>
        <end position="162"/>
    </location>
</feature>
<dbReference type="InterPro" id="IPR006066">
    <property type="entry name" value="NO2/SO3_Rdtase_FeS/sirohaem_BS"/>
</dbReference>
<accession>A0A9X2F653</accession>
<evidence type="ECO:0000313" key="14">
    <source>
        <dbReference type="Proteomes" id="UP001155241"/>
    </source>
</evidence>
<dbReference type="PANTHER" id="PTHR11493">
    <property type="entry name" value="SULFITE REDUCTASE [NADPH] SUBUNIT BETA-RELATED"/>
    <property type="match status" value="1"/>
</dbReference>
<dbReference type="GO" id="GO:0016002">
    <property type="term" value="F:sulfite reductase activity"/>
    <property type="evidence" value="ECO:0007669"/>
    <property type="project" value="TreeGrafter"/>
</dbReference>
<feature type="domain" description="Nitrite/sulphite reductase 4Fe-4S" evidence="11">
    <location>
        <begin position="474"/>
        <end position="602"/>
    </location>
</feature>
<evidence type="ECO:0000256" key="8">
    <source>
        <dbReference type="ARBA" id="ARBA00023004"/>
    </source>
</evidence>
<dbReference type="AlphaFoldDB" id="A0A9X2F653"/>
<dbReference type="InterPro" id="IPR036136">
    <property type="entry name" value="Nit/Sulf_reduc_fer-like_dom_sf"/>
</dbReference>
<dbReference type="NCBIfam" id="NF010029">
    <property type="entry name" value="PRK13504.1"/>
    <property type="match status" value="1"/>
</dbReference>
<evidence type="ECO:0000256" key="3">
    <source>
        <dbReference type="ARBA" id="ARBA00010429"/>
    </source>
</evidence>
<name>A0A9X2F653_9BACT</name>
<dbReference type="Pfam" id="PF03460">
    <property type="entry name" value="NIR_SIR_ferr"/>
    <property type="match status" value="2"/>
</dbReference>
<dbReference type="GO" id="GO:0009337">
    <property type="term" value="C:sulfite reductase complex (NADPH)"/>
    <property type="evidence" value="ECO:0007669"/>
    <property type="project" value="TreeGrafter"/>
</dbReference>
<feature type="compositionally biased region" description="Polar residues" evidence="10">
    <location>
        <begin position="1"/>
        <end position="15"/>
    </location>
</feature>
<evidence type="ECO:0000256" key="2">
    <source>
        <dbReference type="ARBA" id="ARBA00001966"/>
    </source>
</evidence>
<reference evidence="13" key="1">
    <citation type="submission" date="2022-06" db="EMBL/GenBank/DDBJ databases">
        <title>Aeoliella straminimaris, a novel planctomycete from sediments.</title>
        <authorList>
            <person name="Vitorino I.R."/>
            <person name="Lage O.M."/>
        </authorList>
    </citation>
    <scope>NUCLEOTIDE SEQUENCE</scope>
    <source>
        <strain evidence="13">ICT_H6.2</strain>
    </source>
</reference>
<dbReference type="GO" id="GO:0000103">
    <property type="term" value="P:sulfate assimilation"/>
    <property type="evidence" value="ECO:0007669"/>
    <property type="project" value="TreeGrafter"/>
</dbReference>
<dbReference type="PRINTS" id="PR00397">
    <property type="entry name" value="SIROHAEM"/>
</dbReference>
<feature type="region of interest" description="Disordered" evidence="10">
    <location>
        <begin position="1"/>
        <end position="43"/>
    </location>
</feature>
<feature type="domain" description="Nitrite/Sulfite reductase ferredoxin-like" evidence="12">
    <location>
        <begin position="391"/>
        <end position="454"/>
    </location>
</feature>
<organism evidence="13 14">
    <name type="scientific">Aeoliella straminimaris</name>
    <dbReference type="NCBI Taxonomy" id="2954799"/>
    <lineage>
        <taxon>Bacteria</taxon>
        <taxon>Pseudomonadati</taxon>
        <taxon>Planctomycetota</taxon>
        <taxon>Planctomycetia</taxon>
        <taxon>Pirellulales</taxon>
        <taxon>Lacipirellulaceae</taxon>
        <taxon>Aeoliella</taxon>
    </lineage>
</organism>
<keyword evidence="7" id="KW-0560">Oxidoreductase</keyword>
<feature type="domain" description="Nitrite/sulphite reductase 4Fe-4S" evidence="11">
    <location>
        <begin position="203"/>
        <end position="371"/>
    </location>
</feature>
<dbReference type="Gene3D" id="3.30.413.10">
    <property type="entry name" value="Sulfite Reductase Hemoprotein, domain 1"/>
    <property type="match status" value="2"/>
</dbReference>
<evidence type="ECO:0000256" key="7">
    <source>
        <dbReference type="ARBA" id="ARBA00023002"/>
    </source>
</evidence>
<comment type="cofactor">
    <cofactor evidence="1">
        <name>siroheme</name>
        <dbReference type="ChEBI" id="CHEBI:60052"/>
    </cofactor>
</comment>
<comment type="similarity">
    <text evidence="3">Belongs to the nitrite and sulfite reductase 4Fe-4S domain family.</text>
</comment>
<proteinExistence type="inferred from homology"/>
<keyword evidence="6" id="KW-0479">Metal-binding</keyword>
<evidence type="ECO:0000256" key="6">
    <source>
        <dbReference type="ARBA" id="ARBA00022723"/>
    </source>
</evidence>
<evidence type="ECO:0000256" key="9">
    <source>
        <dbReference type="ARBA" id="ARBA00023014"/>
    </source>
</evidence>
<keyword evidence="4" id="KW-0004">4Fe-4S</keyword>
<evidence type="ECO:0000256" key="5">
    <source>
        <dbReference type="ARBA" id="ARBA00022617"/>
    </source>
</evidence>
<dbReference type="Gene3D" id="3.90.480.10">
    <property type="entry name" value="Sulfite Reductase Hemoprotein,Domain 2"/>
    <property type="match status" value="1"/>
</dbReference>
<sequence>MSASSDQPQPTTSKAKPNPLDQLKKAAAKPAASNKEAKPSKAEGVKLASNYLRGTIAEELVNGEPNFSSDNAMLLKHHGSYEQDNRDLRAQAKAEGVPGGKYFSFMIRTAIPGGKLSSGQLLEHLDLGTELGDGTLRITTRQGLQLHGVLKGNLKQAIRRINDVQLTTLAACGDVRRNLMCSPAPYKNDPVYDKMQLLADKLAAELKPKTSAYAEIWLTDQETGEKTNVAAANGAKKAEDTEPLYGKAYLPRKFKLGVALPGDNSGEVYAQDVGFLAVCEDFDIVGYNVLVGGGMGVTPSAAKTYAAVAMPMAFIPVADDNTPAIDVAKAILKVQRDFGNRSDRKTARLKYTVRNWGLEKFKKKVEEYLGADLEEPRPIEIQDYNDTLGWHEQGDGRYFYGLFVENGRVKDNEHQQLMSALREVCTTVAPTIRLTAHQNILFCDLTEEDRELVEGTLVHHNVKLTEEISAARRWSMACPALPMCGLAVTESERMLPSIIDEMEKQLADLGLEDEVFATRMTGCPNGCARPYNSDIGLVGKTKGKYTIFLGGRRHGDRLNWIYKDLVPEAEVVSTLVPIFRQFRDTRQPGETFSDFCERVGKEGLPA</sequence>
<dbReference type="SUPFAM" id="SSF55124">
    <property type="entry name" value="Nitrite/Sulfite reductase N-terminal domain-like"/>
    <property type="match status" value="2"/>
</dbReference>
<dbReference type="GO" id="GO:0051539">
    <property type="term" value="F:4 iron, 4 sulfur cluster binding"/>
    <property type="evidence" value="ECO:0007669"/>
    <property type="project" value="UniProtKB-KW"/>
</dbReference>
<dbReference type="Pfam" id="PF01077">
    <property type="entry name" value="NIR_SIR"/>
    <property type="match status" value="2"/>
</dbReference>
<comment type="cofactor">
    <cofactor evidence="2">
        <name>[4Fe-4S] cluster</name>
        <dbReference type="ChEBI" id="CHEBI:49883"/>
    </cofactor>
</comment>
<evidence type="ECO:0000256" key="4">
    <source>
        <dbReference type="ARBA" id="ARBA00022485"/>
    </source>
</evidence>
<keyword evidence="9" id="KW-0411">Iron-sulfur</keyword>
<dbReference type="GO" id="GO:0046872">
    <property type="term" value="F:metal ion binding"/>
    <property type="evidence" value="ECO:0007669"/>
    <property type="project" value="UniProtKB-KW"/>
</dbReference>
<evidence type="ECO:0000256" key="1">
    <source>
        <dbReference type="ARBA" id="ARBA00001929"/>
    </source>
</evidence>
<keyword evidence="14" id="KW-1185">Reference proteome</keyword>
<dbReference type="GO" id="GO:0050311">
    <property type="term" value="F:sulfite reductase (ferredoxin) activity"/>
    <property type="evidence" value="ECO:0007669"/>
    <property type="project" value="TreeGrafter"/>
</dbReference>
<dbReference type="InterPro" id="IPR045169">
    <property type="entry name" value="NO2/SO3_Rdtase_4Fe4S_prot"/>
</dbReference>
<dbReference type="PANTHER" id="PTHR11493:SF47">
    <property type="entry name" value="SULFITE REDUCTASE [NADPH] SUBUNIT BETA"/>
    <property type="match status" value="1"/>
</dbReference>
<gene>
    <name evidence="13" type="ORF">NG895_03320</name>
</gene>
<evidence type="ECO:0000259" key="11">
    <source>
        <dbReference type="Pfam" id="PF01077"/>
    </source>
</evidence>
<dbReference type="Proteomes" id="UP001155241">
    <property type="component" value="Unassembled WGS sequence"/>
</dbReference>
<dbReference type="PROSITE" id="PS00365">
    <property type="entry name" value="NIR_SIR"/>
    <property type="match status" value="1"/>
</dbReference>
<dbReference type="EMBL" id="JAMXLR010000015">
    <property type="protein sequence ID" value="MCO6042930.1"/>
    <property type="molecule type" value="Genomic_DNA"/>
</dbReference>
<keyword evidence="8" id="KW-0408">Iron</keyword>
<keyword evidence="5" id="KW-0349">Heme</keyword>
<dbReference type="InterPro" id="IPR045854">
    <property type="entry name" value="NO2/SO3_Rdtase_4Fe4S_sf"/>
</dbReference>
<dbReference type="RefSeq" id="WP_252851030.1">
    <property type="nucleotide sequence ID" value="NZ_JAMXLR010000015.1"/>
</dbReference>
<dbReference type="GO" id="GO:0020037">
    <property type="term" value="F:heme binding"/>
    <property type="evidence" value="ECO:0007669"/>
    <property type="project" value="InterPro"/>
</dbReference>
<evidence type="ECO:0000313" key="13">
    <source>
        <dbReference type="EMBL" id="MCO6042930.1"/>
    </source>
</evidence>
<comment type="caution">
    <text evidence="13">The sequence shown here is derived from an EMBL/GenBank/DDBJ whole genome shotgun (WGS) entry which is preliminary data.</text>
</comment>
<protein>
    <submittedName>
        <fullName evidence="13">NADPH-dependent assimilatory sulfite reductase hemoprotein subunit</fullName>
    </submittedName>
</protein>
<dbReference type="InterPro" id="IPR006067">
    <property type="entry name" value="NO2/SO3_Rdtase_4Fe4S_dom"/>
</dbReference>